<keyword evidence="4" id="KW-1185">Reference proteome</keyword>
<dbReference type="Pfam" id="PF12697">
    <property type="entry name" value="Abhydrolase_6"/>
    <property type="match status" value="1"/>
</dbReference>
<dbReference type="PRINTS" id="PR00111">
    <property type="entry name" value="ABHYDROLASE"/>
</dbReference>
<dbReference type="RefSeq" id="WP_229670665.1">
    <property type="nucleotide sequence ID" value="NZ_BMOE01000001.1"/>
</dbReference>
<dbReference type="EMBL" id="BMOE01000001">
    <property type="protein sequence ID" value="GGJ62103.1"/>
    <property type="molecule type" value="Genomic_DNA"/>
</dbReference>
<keyword evidence="1" id="KW-0378">Hydrolase</keyword>
<evidence type="ECO:0000259" key="2">
    <source>
        <dbReference type="Pfam" id="PF12697"/>
    </source>
</evidence>
<dbReference type="SUPFAM" id="SSF53474">
    <property type="entry name" value="alpha/beta-Hydrolases"/>
    <property type="match status" value="1"/>
</dbReference>
<dbReference type="InterPro" id="IPR000073">
    <property type="entry name" value="AB_hydrolase_1"/>
</dbReference>
<dbReference type="InterPro" id="IPR050266">
    <property type="entry name" value="AB_hydrolase_sf"/>
</dbReference>
<proteinExistence type="predicted"/>
<dbReference type="Gene3D" id="3.40.50.1820">
    <property type="entry name" value="alpha/beta hydrolase"/>
    <property type="match status" value="1"/>
</dbReference>
<protein>
    <submittedName>
        <fullName evidence="3">Dihydrolipoamide acetyltransferase</fullName>
    </submittedName>
</protein>
<accession>A0A917P511</accession>
<dbReference type="GO" id="GO:0016787">
    <property type="term" value="F:hydrolase activity"/>
    <property type="evidence" value="ECO:0007669"/>
    <property type="project" value="UniProtKB-KW"/>
</dbReference>
<dbReference type="PANTHER" id="PTHR43798:SF31">
    <property type="entry name" value="AB HYDROLASE SUPERFAMILY PROTEIN YCLE"/>
    <property type="match status" value="1"/>
</dbReference>
<organism evidence="3 4">
    <name type="scientific">Deinococcus aquiradiocola</name>
    <dbReference type="NCBI Taxonomy" id="393059"/>
    <lineage>
        <taxon>Bacteria</taxon>
        <taxon>Thermotogati</taxon>
        <taxon>Deinococcota</taxon>
        <taxon>Deinococci</taxon>
        <taxon>Deinococcales</taxon>
        <taxon>Deinococcaceae</taxon>
        <taxon>Deinococcus</taxon>
    </lineage>
</organism>
<reference evidence="3" key="2">
    <citation type="submission" date="2020-09" db="EMBL/GenBank/DDBJ databases">
        <authorList>
            <person name="Sun Q."/>
            <person name="Ohkuma M."/>
        </authorList>
    </citation>
    <scope>NUCLEOTIDE SEQUENCE</scope>
    <source>
        <strain evidence="3">JCM 14371</strain>
    </source>
</reference>
<dbReference type="PANTHER" id="PTHR43798">
    <property type="entry name" value="MONOACYLGLYCEROL LIPASE"/>
    <property type="match status" value="1"/>
</dbReference>
<dbReference type="InterPro" id="IPR029058">
    <property type="entry name" value="AB_hydrolase_fold"/>
</dbReference>
<sequence length="258" mass="28296">MLTRERPPEVYVSGSRRLYFRRSGRPPGEAAPLVLIHGLSGSRRWWRANLPVLERERTVYVVELVGFGSLRRRQRALGVRDAAALVAEWIAAADLRDVTLLGHSMGGQIALRAAALQGERVTRLVLAAASGLLHREWWRVAAQLPRALRYGRLGFVPTILADGARAGLPNLVRSSRDLLSDDVTDLLPDVRQPTLVIWGGRDVLLPPALGEALASALPDARYVLLPRAGHVLMVDEAPGFNREVLAFLNDPRAGRSAP</sequence>
<reference evidence="3" key="1">
    <citation type="journal article" date="2014" name="Int. J. Syst. Evol. Microbiol.">
        <title>Complete genome sequence of Corynebacterium casei LMG S-19264T (=DSM 44701T), isolated from a smear-ripened cheese.</title>
        <authorList>
            <consortium name="US DOE Joint Genome Institute (JGI-PGF)"/>
            <person name="Walter F."/>
            <person name="Albersmeier A."/>
            <person name="Kalinowski J."/>
            <person name="Ruckert C."/>
        </authorList>
    </citation>
    <scope>NUCLEOTIDE SEQUENCE</scope>
    <source>
        <strain evidence="3">JCM 14371</strain>
    </source>
</reference>
<dbReference type="Proteomes" id="UP000635726">
    <property type="component" value="Unassembled WGS sequence"/>
</dbReference>
<feature type="domain" description="AB hydrolase-1" evidence="2">
    <location>
        <begin position="33"/>
        <end position="237"/>
    </location>
</feature>
<dbReference type="GO" id="GO:0016020">
    <property type="term" value="C:membrane"/>
    <property type="evidence" value="ECO:0007669"/>
    <property type="project" value="TreeGrafter"/>
</dbReference>
<evidence type="ECO:0000313" key="3">
    <source>
        <dbReference type="EMBL" id="GGJ62103.1"/>
    </source>
</evidence>
<name>A0A917P511_9DEIO</name>
<evidence type="ECO:0000313" key="4">
    <source>
        <dbReference type="Proteomes" id="UP000635726"/>
    </source>
</evidence>
<gene>
    <name evidence="3" type="ORF">GCM10008939_02400</name>
</gene>
<comment type="caution">
    <text evidence="3">The sequence shown here is derived from an EMBL/GenBank/DDBJ whole genome shotgun (WGS) entry which is preliminary data.</text>
</comment>
<evidence type="ECO:0000256" key="1">
    <source>
        <dbReference type="ARBA" id="ARBA00022801"/>
    </source>
</evidence>
<dbReference type="AlphaFoldDB" id="A0A917P511"/>